<sequence>MLGQVGDYHFNKTTHNNLKVHVDVAGDPEQKAAEEEAGFHVSQSLRLHQSYEERYKRFAKMMEAKKPLDEIAKELDLSEITLHSQRYMQRYTKHEK</sequence>
<protein>
    <submittedName>
        <fullName evidence="1">Uncharacterized protein</fullName>
    </submittedName>
</protein>
<dbReference type="AlphaFoldDB" id="A0A0R2H1U6"/>
<reference evidence="2 6" key="3">
    <citation type="submission" date="2018-10" db="EMBL/GenBank/DDBJ databases">
        <title>Draft genome sequence of Weissella viridescens UCO-SMC3.</title>
        <authorList>
            <person name="Garcia-Cancino A."/>
            <person name="Espinoza-Monje M."/>
            <person name="Albarracin L."/>
            <person name="Garcia-Castillo V."/>
            <person name="Campos-Martin J."/>
            <person name="Nakano Y."/>
            <person name="Guitierrez-Zamorano C."/>
            <person name="Ikeda-Ohtsubo W."/>
            <person name="Morita H."/>
            <person name="Kitazawa H."/>
            <person name="Villena J."/>
        </authorList>
    </citation>
    <scope>NUCLEOTIDE SEQUENCE [LARGE SCALE GENOMIC DNA]</scope>
    <source>
        <strain evidence="2 6">UCO-SMC3</strain>
    </source>
</reference>
<dbReference type="EMBL" id="JQBM01000001">
    <property type="protein sequence ID" value="KRN46815.1"/>
    <property type="molecule type" value="Genomic_DNA"/>
</dbReference>
<accession>A0A0R2H1U6</accession>
<evidence type="ECO:0000313" key="3">
    <source>
        <dbReference type="EMBL" id="SUP58831.1"/>
    </source>
</evidence>
<evidence type="ECO:0000313" key="2">
    <source>
        <dbReference type="EMBL" id="RRG18306.1"/>
    </source>
</evidence>
<evidence type="ECO:0000313" key="1">
    <source>
        <dbReference type="EMBL" id="KRN46815.1"/>
    </source>
</evidence>
<dbReference type="Proteomes" id="UP000254621">
    <property type="component" value="Unassembled WGS sequence"/>
</dbReference>
<dbReference type="EMBL" id="RHGY01000002">
    <property type="protein sequence ID" value="RRG18306.1"/>
    <property type="molecule type" value="Genomic_DNA"/>
</dbReference>
<name>A0A0R2H1U6_WEIVI</name>
<dbReference type="OrthoDB" id="2147516at2"/>
<evidence type="ECO:0000313" key="5">
    <source>
        <dbReference type="Proteomes" id="UP000254621"/>
    </source>
</evidence>
<proteinExistence type="predicted"/>
<keyword evidence="4" id="KW-1185">Reference proteome</keyword>
<dbReference type="EMBL" id="UHIV01000004">
    <property type="protein sequence ID" value="SUP58831.1"/>
    <property type="molecule type" value="Genomic_DNA"/>
</dbReference>
<reference evidence="3 5" key="2">
    <citation type="submission" date="2018-06" db="EMBL/GenBank/DDBJ databases">
        <authorList>
            <consortium name="Pathogen Informatics"/>
            <person name="Doyle S."/>
        </authorList>
    </citation>
    <scope>NUCLEOTIDE SEQUENCE [LARGE SCALE GENOMIC DNA]</scope>
    <source>
        <strain evidence="3 5">NCTC13645</strain>
    </source>
</reference>
<evidence type="ECO:0000313" key="6">
    <source>
        <dbReference type="Proteomes" id="UP000275836"/>
    </source>
</evidence>
<dbReference type="RefSeq" id="WP_057743470.1">
    <property type="nucleotide sequence ID" value="NZ_BJLU01000001.1"/>
</dbReference>
<dbReference type="Proteomes" id="UP000275836">
    <property type="component" value="Unassembled WGS sequence"/>
</dbReference>
<dbReference type="Proteomes" id="UP000051992">
    <property type="component" value="Unassembled WGS sequence"/>
</dbReference>
<gene>
    <name evidence="2" type="ORF">D3P96_03200</name>
    <name evidence="1" type="ORF">IV50_GL000078</name>
    <name evidence="3" type="ORF">NCTC13645_01079</name>
</gene>
<dbReference type="GeneID" id="86899210"/>
<organism evidence="1 4">
    <name type="scientific">Weissella viridescens</name>
    <name type="common">Lactobacillus viridescens</name>
    <dbReference type="NCBI Taxonomy" id="1629"/>
    <lineage>
        <taxon>Bacteria</taxon>
        <taxon>Bacillati</taxon>
        <taxon>Bacillota</taxon>
        <taxon>Bacilli</taxon>
        <taxon>Lactobacillales</taxon>
        <taxon>Lactobacillaceae</taxon>
        <taxon>Weissella</taxon>
    </lineage>
</organism>
<dbReference type="PATRIC" id="fig|1629.5.peg.81"/>
<dbReference type="STRING" id="1629.IV50_GL000078"/>
<reference evidence="1 4" key="1">
    <citation type="journal article" date="2015" name="Genome Announc.">
        <title>Expanding the biotechnology potential of lactobacilli through comparative genomics of 213 strains and associated genera.</title>
        <authorList>
            <person name="Sun Z."/>
            <person name="Harris H.M."/>
            <person name="McCann A."/>
            <person name="Guo C."/>
            <person name="Argimon S."/>
            <person name="Zhang W."/>
            <person name="Yang X."/>
            <person name="Jeffery I.B."/>
            <person name="Cooney J.C."/>
            <person name="Kagawa T.F."/>
            <person name="Liu W."/>
            <person name="Song Y."/>
            <person name="Salvetti E."/>
            <person name="Wrobel A."/>
            <person name="Rasinkangas P."/>
            <person name="Parkhill J."/>
            <person name="Rea M.C."/>
            <person name="O'Sullivan O."/>
            <person name="Ritari J."/>
            <person name="Douillard F.P."/>
            <person name="Paul Ross R."/>
            <person name="Yang R."/>
            <person name="Briner A.E."/>
            <person name="Felis G.E."/>
            <person name="de Vos W.M."/>
            <person name="Barrangou R."/>
            <person name="Klaenhammer T.R."/>
            <person name="Caufield P.W."/>
            <person name="Cui Y."/>
            <person name="Zhang H."/>
            <person name="O'Toole P.W."/>
        </authorList>
    </citation>
    <scope>NUCLEOTIDE SEQUENCE [LARGE SCALE GENOMIC DNA]</scope>
    <source>
        <strain evidence="1 4">DSM 20410</strain>
    </source>
</reference>
<evidence type="ECO:0000313" key="4">
    <source>
        <dbReference type="Proteomes" id="UP000051992"/>
    </source>
</evidence>